<dbReference type="Proteomes" id="UP001176941">
    <property type="component" value="Chromosome 1"/>
</dbReference>
<reference evidence="1" key="1">
    <citation type="submission" date="2023-04" db="EMBL/GenBank/DDBJ databases">
        <authorList>
            <consortium name="ELIXIR-Norway"/>
        </authorList>
    </citation>
    <scope>NUCLEOTIDE SEQUENCE [LARGE SCALE GENOMIC DNA]</scope>
</reference>
<sequence>MSCGQMPLDGSQELVSGLPVPSPTRAALLHTAHSGRCPPLPPLLRRSLTQLCVLLLSVSFPLLFPLLSWIPSFSLFLSCESEGVVVFLDHRSASGTQHQMWHKWALSICRTNLSLLCL</sequence>
<proteinExistence type="predicted"/>
<protein>
    <submittedName>
        <fullName evidence="1">Uncharacterized protein</fullName>
    </submittedName>
</protein>
<dbReference type="EMBL" id="OX459937">
    <property type="protein sequence ID" value="CAI9151775.1"/>
    <property type="molecule type" value="Genomic_DNA"/>
</dbReference>
<accession>A0ABN8XT19</accession>
<evidence type="ECO:0000313" key="2">
    <source>
        <dbReference type="Proteomes" id="UP001176941"/>
    </source>
</evidence>
<organism evidence="1 2">
    <name type="scientific">Rangifer tarandus platyrhynchus</name>
    <name type="common">Svalbard reindeer</name>
    <dbReference type="NCBI Taxonomy" id="3082113"/>
    <lineage>
        <taxon>Eukaryota</taxon>
        <taxon>Metazoa</taxon>
        <taxon>Chordata</taxon>
        <taxon>Craniata</taxon>
        <taxon>Vertebrata</taxon>
        <taxon>Euteleostomi</taxon>
        <taxon>Mammalia</taxon>
        <taxon>Eutheria</taxon>
        <taxon>Laurasiatheria</taxon>
        <taxon>Artiodactyla</taxon>
        <taxon>Ruminantia</taxon>
        <taxon>Pecora</taxon>
        <taxon>Cervidae</taxon>
        <taxon>Odocoileinae</taxon>
        <taxon>Rangifer</taxon>
    </lineage>
</organism>
<name>A0ABN8XT19_RANTA</name>
<evidence type="ECO:0000313" key="1">
    <source>
        <dbReference type="EMBL" id="CAI9151775.1"/>
    </source>
</evidence>
<gene>
    <name evidence="1" type="ORF">MRATA1EN1_LOCUS737</name>
</gene>
<keyword evidence="2" id="KW-1185">Reference proteome</keyword>